<evidence type="ECO:0000256" key="4">
    <source>
        <dbReference type="ARBA" id="ARBA00023235"/>
    </source>
</evidence>
<dbReference type="WBParaSite" id="nRc.2.0.1.t26198-RA">
    <property type="protein sequence ID" value="nRc.2.0.1.t26198-RA"/>
    <property type="gene ID" value="nRc.2.0.1.g26198"/>
</dbReference>
<dbReference type="FunFam" id="2.40.100.10:FF:000005">
    <property type="entry name" value="Peptidyl-prolyl cis-trans isomerase G"/>
    <property type="match status" value="1"/>
</dbReference>
<dbReference type="GO" id="GO:0016018">
    <property type="term" value="F:cyclosporin A binding"/>
    <property type="evidence" value="ECO:0007669"/>
    <property type="project" value="TreeGrafter"/>
</dbReference>
<keyword evidence="7" id="KW-1185">Reference proteome</keyword>
<keyword evidence="4" id="KW-0413">Isomerase</keyword>
<evidence type="ECO:0000313" key="8">
    <source>
        <dbReference type="WBParaSite" id="nRc.2.0.1.t26198-RA"/>
    </source>
</evidence>
<feature type="compositionally biased region" description="Basic and acidic residues" evidence="5">
    <location>
        <begin position="241"/>
        <end position="264"/>
    </location>
</feature>
<dbReference type="PROSITE" id="PS50072">
    <property type="entry name" value="CSA_PPIASE_2"/>
    <property type="match status" value="1"/>
</dbReference>
<evidence type="ECO:0000256" key="3">
    <source>
        <dbReference type="ARBA" id="ARBA00023110"/>
    </source>
</evidence>
<evidence type="ECO:0000259" key="6">
    <source>
        <dbReference type="PROSITE" id="PS50072"/>
    </source>
</evidence>
<feature type="region of interest" description="Disordered" evidence="5">
    <location>
        <begin position="405"/>
        <end position="452"/>
    </location>
</feature>
<reference evidence="8" key="1">
    <citation type="submission" date="2022-11" db="UniProtKB">
        <authorList>
            <consortium name="WormBaseParasite"/>
        </authorList>
    </citation>
    <scope>IDENTIFICATION</scope>
</reference>
<dbReference type="PRINTS" id="PR00153">
    <property type="entry name" value="CSAPPISMRASE"/>
</dbReference>
<organism evidence="7 8">
    <name type="scientific">Romanomermis culicivorax</name>
    <name type="common">Nematode worm</name>
    <dbReference type="NCBI Taxonomy" id="13658"/>
    <lineage>
        <taxon>Eukaryota</taxon>
        <taxon>Metazoa</taxon>
        <taxon>Ecdysozoa</taxon>
        <taxon>Nematoda</taxon>
        <taxon>Enoplea</taxon>
        <taxon>Dorylaimia</taxon>
        <taxon>Mermithida</taxon>
        <taxon>Mermithoidea</taxon>
        <taxon>Mermithidae</taxon>
        <taxon>Romanomermis</taxon>
    </lineage>
</organism>
<evidence type="ECO:0000256" key="1">
    <source>
        <dbReference type="ARBA" id="ARBA00000971"/>
    </source>
</evidence>
<protein>
    <recommendedName>
        <fullName evidence="2">peptidylprolyl isomerase</fullName>
        <ecNumber evidence="2">5.2.1.8</ecNumber>
    </recommendedName>
</protein>
<name>A0A915JJA6_ROMCU</name>
<dbReference type="EC" id="5.2.1.8" evidence="2"/>
<feature type="compositionally biased region" description="Basic and acidic residues" evidence="5">
    <location>
        <begin position="294"/>
        <end position="304"/>
    </location>
</feature>
<feature type="compositionally biased region" description="Basic and acidic residues" evidence="5">
    <location>
        <begin position="208"/>
        <end position="222"/>
    </location>
</feature>
<proteinExistence type="predicted"/>
<evidence type="ECO:0000313" key="7">
    <source>
        <dbReference type="Proteomes" id="UP000887565"/>
    </source>
</evidence>
<feature type="compositionally biased region" description="Polar residues" evidence="5">
    <location>
        <begin position="419"/>
        <end position="430"/>
    </location>
</feature>
<dbReference type="PANTHER" id="PTHR11071:SF565">
    <property type="entry name" value="MOCA-CYP, ISOFORM A"/>
    <property type="match status" value="1"/>
</dbReference>
<keyword evidence="3" id="KW-0697">Rotamase</keyword>
<dbReference type="GO" id="GO:0005739">
    <property type="term" value="C:mitochondrion"/>
    <property type="evidence" value="ECO:0007669"/>
    <property type="project" value="TreeGrafter"/>
</dbReference>
<dbReference type="InterPro" id="IPR029000">
    <property type="entry name" value="Cyclophilin-like_dom_sf"/>
</dbReference>
<feature type="compositionally biased region" description="Basic and acidic residues" evidence="5">
    <location>
        <begin position="513"/>
        <end position="540"/>
    </location>
</feature>
<accession>A0A915JJA6</accession>
<feature type="domain" description="PPIase cyclophilin-type" evidence="6">
    <location>
        <begin position="15"/>
        <end position="176"/>
    </location>
</feature>
<feature type="compositionally biased region" description="Basic and acidic residues" evidence="5">
    <location>
        <begin position="378"/>
        <end position="387"/>
    </location>
</feature>
<dbReference type="InterPro" id="IPR002130">
    <property type="entry name" value="Cyclophilin-type_PPIase_dom"/>
</dbReference>
<comment type="catalytic activity">
    <reaction evidence="1">
        <text>[protein]-peptidylproline (omega=180) = [protein]-peptidylproline (omega=0)</text>
        <dbReference type="Rhea" id="RHEA:16237"/>
        <dbReference type="Rhea" id="RHEA-COMP:10747"/>
        <dbReference type="Rhea" id="RHEA-COMP:10748"/>
        <dbReference type="ChEBI" id="CHEBI:83833"/>
        <dbReference type="ChEBI" id="CHEBI:83834"/>
        <dbReference type="EC" id="5.2.1.8"/>
    </reaction>
</comment>
<dbReference type="Proteomes" id="UP000887565">
    <property type="component" value="Unplaced"/>
</dbReference>
<dbReference type="SUPFAM" id="SSF50891">
    <property type="entry name" value="Cyclophilin-like"/>
    <property type="match status" value="1"/>
</dbReference>
<feature type="compositionally biased region" description="Low complexity" evidence="5">
    <location>
        <begin position="314"/>
        <end position="333"/>
    </location>
</feature>
<feature type="region of interest" description="Disordered" evidence="5">
    <location>
        <begin position="177"/>
        <end position="339"/>
    </location>
</feature>
<feature type="region of interest" description="Disordered" evidence="5">
    <location>
        <begin position="355"/>
        <end position="387"/>
    </location>
</feature>
<dbReference type="AlphaFoldDB" id="A0A915JJA6"/>
<sequence length="556" mass="64138">MVHKEKSKVDRPRCFFDVTIDGRPSRRLIFELFADICPKTCENFRALCTGEKGRGSNTDKPLHYKQSAFHRVVQGGDFTAGNGTGGESIYGGTFADENFQLKHDQPFLLSMANRGRDTNGSQFFITTRPTPHLDSVHVVFGRVLTGQDIVTEIENLKTDSKTSRPLVDVRIANCGELVKKKKKKRSRTRSPTPEKSRKREKHSRRSRSRDSPRRSVETERLSNVKPQTGASIPFSYETEEDVLRRSRNNDDSNHLGENNKKQDIPDVPSNKFLFRRSKTPPDVAERRRSSLRGDNLRSGRRDDDSTVPLPSRDSGVVYSNNNNRYRNQQRNNGWANENIRDSGYRNFERRIKYTKSGHKIRGRGALRFRTPSSGEEDERQRSETPPHWRREMARLKPLAAVAKRPEEYVEAEEPANEEISQIENHSNDNSFNHDRTEENNLTSATIGVGDYGRGMDTTKEFSHINENQNVLQDDQGTIENQEEVQSFTKLNELNRLDEDFTKIQTNGSLSPENRVERIVERKVSDDRRRSSKRDYRSSSRERRHKKSASGRESRRR</sequence>
<dbReference type="Pfam" id="PF00160">
    <property type="entry name" value="Pro_isomerase"/>
    <property type="match status" value="1"/>
</dbReference>
<feature type="compositionally biased region" description="Basic residues" evidence="5">
    <location>
        <begin position="198"/>
        <end position="207"/>
    </location>
</feature>
<feature type="compositionally biased region" description="Basic residues" evidence="5">
    <location>
        <begin position="355"/>
        <end position="366"/>
    </location>
</feature>
<evidence type="ECO:0000256" key="2">
    <source>
        <dbReference type="ARBA" id="ARBA00013194"/>
    </source>
</evidence>
<dbReference type="Gene3D" id="2.40.100.10">
    <property type="entry name" value="Cyclophilin-like"/>
    <property type="match status" value="1"/>
</dbReference>
<dbReference type="PANTHER" id="PTHR11071">
    <property type="entry name" value="PEPTIDYL-PROLYL CIS-TRANS ISOMERASE"/>
    <property type="match status" value="1"/>
</dbReference>
<feature type="region of interest" description="Disordered" evidence="5">
    <location>
        <begin position="504"/>
        <end position="556"/>
    </location>
</feature>
<feature type="compositionally biased region" description="Basic residues" evidence="5">
    <location>
        <begin position="179"/>
        <end position="188"/>
    </location>
</feature>
<dbReference type="GO" id="GO:0006457">
    <property type="term" value="P:protein folding"/>
    <property type="evidence" value="ECO:0007669"/>
    <property type="project" value="TreeGrafter"/>
</dbReference>
<evidence type="ECO:0000256" key="5">
    <source>
        <dbReference type="SAM" id="MobiDB-lite"/>
    </source>
</evidence>
<dbReference type="GO" id="GO:0003755">
    <property type="term" value="F:peptidyl-prolyl cis-trans isomerase activity"/>
    <property type="evidence" value="ECO:0007669"/>
    <property type="project" value="UniProtKB-KW"/>
</dbReference>